<comment type="caution">
    <text evidence="1">The sequence shown here is derived from an EMBL/GenBank/DDBJ whole genome shotgun (WGS) entry which is preliminary data.</text>
</comment>
<evidence type="ECO:0000313" key="1">
    <source>
        <dbReference type="EMBL" id="MCY1073182.1"/>
    </source>
</evidence>
<dbReference type="Proteomes" id="UP001207654">
    <property type="component" value="Unassembled WGS sequence"/>
</dbReference>
<dbReference type="RefSeq" id="WP_267532198.1">
    <property type="nucleotide sequence ID" value="NZ_JAPNKA010000001.1"/>
</dbReference>
<proteinExistence type="predicted"/>
<organism evidence="1 2">
    <name type="scientific">Archangium lansingense</name>
    <dbReference type="NCBI Taxonomy" id="2995310"/>
    <lineage>
        <taxon>Bacteria</taxon>
        <taxon>Pseudomonadati</taxon>
        <taxon>Myxococcota</taxon>
        <taxon>Myxococcia</taxon>
        <taxon>Myxococcales</taxon>
        <taxon>Cystobacterineae</taxon>
        <taxon>Archangiaceae</taxon>
        <taxon>Archangium</taxon>
    </lineage>
</organism>
<sequence length="232" mass="26213">MASELPSQPPRFFVMEKLRGGHHDTEFGTDELNTGPAMLCPRCGDIVGLLTWLPPYRGELELYGKDYGDLMEAPCGGLLITERFAEAVKAEGLTGLSGFQPVEVTRVLRKRRGLKPGPPPRYLFAMPVYGNPALDMERSRILSKKPMECTWCRYVGPDAIDGLVLEEGTWNGEDVFRPRGMWGVIIVSERFMRFAERQAMSHMTLVPMEKYVWDPLGLYYPRLVQLDPSNKG</sequence>
<evidence type="ECO:0000313" key="2">
    <source>
        <dbReference type="Proteomes" id="UP001207654"/>
    </source>
</evidence>
<name>A0ABT3ZUU8_9BACT</name>
<reference evidence="1 2" key="1">
    <citation type="submission" date="2022-11" db="EMBL/GenBank/DDBJ databases">
        <title>Minimal conservation of predation-associated metabolite biosynthetic gene clusters underscores biosynthetic potential of Myxococcota including descriptions for ten novel species: Archangium lansinium sp. nov., Myxococcus landrumus sp. nov., Nannocystis bai.</title>
        <authorList>
            <person name="Ahearne A."/>
            <person name="Stevens C."/>
            <person name="Phillips K."/>
        </authorList>
    </citation>
    <scope>NUCLEOTIDE SEQUENCE [LARGE SCALE GENOMIC DNA]</scope>
    <source>
        <strain evidence="1 2">MIWBW</strain>
    </source>
</reference>
<gene>
    <name evidence="1" type="ORF">OV287_01670</name>
</gene>
<keyword evidence="2" id="KW-1185">Reference proteome</keyword>
<protein>
    <submittedName>
        <fullName evidence="1">Uncharacterized protein</fullName>
    </submittedName>
</protein>
<accession>A0ABT3ZUU8</accession>
<dbReference type="EMBL" id="JAPNKA010000001">
    <property type="protein sequence ID" value="MCY1073182.1"/>
    <property type="molecule type" value="Genomic_DNA"/>
</dbReference>